<dbReference type="Proteomes" id="UP001359485">
    <property type="component" value="Unassembled WGS sequence"/>
</dbReference>
<protein>
    <submittedName>
        <fullName evidence="2">Uncharacterized protein</fullName>
    </submittedName>
</protein>
<sequence>MNFPVKDDYRNGREAATAEKSVNRKPLIKFEEPPQFHFLRAEASPQNESRNIRLNSRPQRKSFGVRQKIIYGGTMEMEEKKDIQTGGSSHE</sequence>
<gene>
    <name evidence="2" type="ORF">RUM44_000549</name>
</gene>
<dbReference type="EMBL" id="JAWJWF010000003">
    <property type="protein sequence ID" value="KAK6635298.1"/>
    <property type="molecule type" value="Genomic_DNA"/>
</dbReference>
<organism evidence="2 3">
    <name type="scientific">Polyplax serrata</name>
    <name type="common">Common mouse louse</name>
    <dbReference type="NCBI Taxonomy" id="468196"/>
    <lineage>
        <taxon>Eukaryota</taxon>
        <taxon>Metazoa</taxon>
        <taxon>Ecdysozoa</taxon>
        <taxon>Arthropoda</taxon>
        <taxon>Hexapoda</taxon>
        <taxon>Insecta</taxon>
        <taxon>Pterygota</taxon>
        <taxon>Neoptera</taxon>
        <taxon>Paraneoptera</taxon>
        <taxon>Psocodea</taxon>
        <taxon>Troctomorpha</taxon>
        <taxon>Phthiraptera</taxon>
        <taxon>Anoplura</taxon>
        <taxon>Polyplacidae</taxon>
        <taxon>Polyplax</taxon>
    </lineage>
</organism>
<evidence type="ECO:0000313" key="3">
    <source>
        <dbReference type="Proteomes" id="UP001359485"/>
    </source>
</evidence>
<evidence type="ECO:0000313" key="2">
    <source>
        <dbReference type="EMBL" id="KAK6635298.1"/>
    </source>
</evidence>
<keyword evidence="3" id="KW-1185">Reference proteome</keyword>
<name>A0ABR1B5R1_POLSC</name>
<proteinExistence type="predicted"/>
<comment type="caution">
    <text evidence="2">The sequence shown here is derived from an EMBL/GenBank/DDBJ whole genome shotgun (WGS) entry which is preliminary data.</text>
</comment>
<evidence type="ECO:0000256" key="1">
    <source>
        <dbReference type="SAM" id="MobiDB-lite"/>
    </source>
</evidence>
<feature type="compositionally biased region" description="Basic and acidic residues" evidence="1">
    <location>
        <begin position="1"/>
        <end position="17"/>
    </location>
</feature>
<feature type="compositionally biased region" description="Polar residues" evidence="1">
    <location>
        <begin position="44"/>
        <end position="57"/>
    </location>
</feature>
<accession>A0ABR1B5R1</accession>
<reference evidence="2 3" key="1">
    <citation type="submission" date="2023-09" db="EMBL/GenBank/DDBJ databases">
        <title>Genomes of two closely related lineages of the louse Polyplax serrata with different host specificities.</title>
        <authorList>
            <person name="Martinu J."/>
            <person name="Tarabai H."/>
            <person name="Stefka J."/>
            <person name="Hypsa V."/>
        </authorList>
    </citation>
    <scope>NUCLEOTIDE SEQUENCE [LARGE SCALE GENOMIC DNA]</scope>
    <source>
        <strain evidence="2">98ZLc_SE</strain>
    </source>
</reference>
<feature type="region of interest" description="Disordered" evidence="1">
    <location>
        <begin position="1"/>
        <end position="27"/>
    </location>
</feature>
<feature type="region of interest" description="Disordered" evidence="1">
    <location>
        <begin position="42"/>
        <end position="65"/>
    </location>
</feature>